<evidence type="ECO:0000256" key="2">
    <source>
        <dbReference type="ARBA" id="ARBA00005336"/>
    </source>
</evidence>
<dbReference type="SMART" id="SM01217">
    <property type="entry name" value="Fn3_like"/>
    <property type="match status" value="1"/>
</dbReference>
<dbReference type="SUPFAM" id="SSF52279">
    <property type="entry name" value="Beta-D-glucan exohydrolase, C-terminal domain"/>
    <property type="match status" value="1"/>
</dbReference>
<evidence type="ECO:0000313" key="10">
    <source>
        <dbReference type="EMBL" id="KAJ6843368.1"/>
    </source>
</evidence>
<keyword evidence="4 8" id="KW-0732">Signal</keyword>
<dbReference type="InterPro" id="IPR036962">
    <property type="entry name" value="Glyco_hydro_3_N_sf"/>
</dbReference>
<dbReference type="AlphaFoldDB" id="A0AAX6HRC7"/>
<comment type="caution">
    <text evidence="10">The sequence shown here is derived from an EMBL/GenBank/DDBJ whole genome shotgun (WGS) entry which is preliminary data.</text>
</comment>
<dbReference type="PANTHER" id="PTHR42721:SF3">
    <property type="entry name" value="BETA-D-XYLOSIDASE 5-RELATED"/>
    <property type="match status" value="1"/>
</dbReference>
<dbReference type="InterPro" id="IPR002772">
    <property type="entry name" value="Glyco_hydro_3_C"/>
</dbReference>
<evidence type="ECO:0000256" key="4">
    <source>
        <dbReference type="ARBA" id="ARBA00022729"/>
    </source>
</evidence>
<keyword evidence="11" id="KW-1185">Reference proteome</keyword>
<dbReference type="PANTHER" id="PTHR42721">
    <property type="entry name" value="SUGAR HYDROLASE-RELATED"/>
    <property type="match status" value="1"/>
</dbReference>
<keyword evidence="6" id="KW-0325">Glycoprotein</keyword>
<feature type="domain" description="Fibronectin type III-like" evidence="9">
    <location>
        <begin position="704"/>
        <end position="774"/>
    </location>
</feature>
<dbReference type="Pfam" id="PF14310">
    <property type="entry name" value="Fn3-like"/>
    <property type="match status" value="1"/>
</dbReference>
<dbReference type="InterPro" id="IPR044993">
    <property type="entry name" value="BXL"/>
</dbReference>
<dbReference type="InterPro" id="IPR001764">
    <property type="entry name" value="Glyco_hydro_3_N"/>
</dbReference>
<dbReference type="Pfam" id="PF00933">
    <property type="entry name" value="Glyco_hydro_3"/>
    <property type="match status" value="1"/>
</dbReference>
<dbReference type="GO" id="GO:0031222">
    <property type="term" value="P:arabinan catabolic process"/>
    <property type="evidence" value="ECO:0007669"/>
    <property type="project" value="TreeGrafter"/>
</dbReference>
<keyword evidence="7" id="KW-0326">Glycosidase</keyword>
<dbReference type="Gene3D" id="3.20.20.300">
    <property type="entry name" value="Glycoside hydrolase, family 3, N-terminal domain"/>
    <property type="match status" value="1"/>
</dbReference>
<evidence type="ECO:0000256" key="6">
    <source>
        <dbReference type="ARBA" id="ARBA00023180"/>
    </source>
</evidence>
<evidence type="ECO:0000256" key="7">
    <source>
        <dbReference type="ARBA" id="ARBA00023295"/>
    </source>
</evidence>
<dbReference type="Proteomes" id="UP001140949">
    <property type="component" value="Unassembled WGS sequence"/>
</dbReference>
<feature type="signal peptide" evidence="8">
    <location>
        <begin position="1"/>
        <end position="25"/>
    </location>
</feature>
<keyword evidence="3" id="KW-0964">Secreted</keyword>
<sequence length="781" mass="85051">METHRALPLLLLFLTASFLPPPAHSGGPPYSCDSSNRNYGFCDATLPVDRRVDDLISRLSLEEKVSQLGDEAPPITRLGIPGYKWWSESLHGVSNSGRGIHFDGPIRSATSFPQVLLTAASFNPQLWYRIGQAIGTEARAIYNAGQAEGLTFWSPNINIFRDPRWGRGQETPGEDPAMSSKYAVSYVRGLQGDSFAGGGSSGGGLKVSACCKHFTAYDMDNWNGNTRYKFDARVSQQDLDDTYQPPFKSCVTEARASGVMCSYNQVNGVPTCADYNLLSKTARGSWGFYGYITSDCDAVSIIHDAQGYAKTPEDAVADVLKAGMDVNCGTYVQKYGVSAIKQGKLSESDVNRALHNLFSVRMRLGLFDGNPQRLVYGNIPASQVCTKEHRDTALEAARDGIVLLKNSAGALPLSQSKVSSLGVIGPNANNLWRLQGNYAGPPCESVTPLKVLQSYVRDTRYVSGCDTAACGSSATEEAVALARSVDRVVMFMGLDQTQEKEELDRVSLTLPGMQQSLITSVARAAKNPVVLVLVCGGPVDVTFAKDDRNIGAILWAGYPGEAGGLAMAQVLFGQHNPGGRLPVTWYPQEFTKVPMTDMRMRPDPKTGYPGRTYRFYTGTPVFKFGYGLSYSTYSYEFAAAPQSPLYLNKSVSLGAVVVESEEEEEEEGRHTSYDLAGMEPRHCAELEFSATVRVRNRGAMDGRHPVLLFLRRPSARGGRPRTQLVGFESVHLAAEGEADVDFVLRPCEHLSLVSEDGRRLVDGGSHFLVVGDKEHEFSVMA</sequence>
<proteinExistence type="inferred from homology"/>
<keyword evidence="5" id="KW-0378">Hydrolase</keyword>
<dbReference type="PRINTS" id="PR00133">
    <property type="entry name" value="GLHYDRLASE3"/>
</dbReference>
<dbReference type="GO" id="GO:0009044">
    <property type="term" value="F:xylan 1,4-beta-xylosidase activity"/>
    <property type="evidence" value="ECO:0007669"/>
    <property type="project" value="InterPro"/>
</dbReference>
<dbReference type="GO" id="GO:0009505">
    <property type="term" value="C:plant-type cell wall"/>
    <property type="evidence" value="ECO:0007669"/>
    <property type="project" value="TreeGrafter"/>
</dbReference>
<comment type="similarity">
    <text evidence="2">Belongs to the glycosyl hydrolase 3 family.</text>
</comment>
<comment type="subcellular location">
    <subcellularLocation>
        <location evidence="1">Secreted</location>
    </subcellularLocation>
</comment>
<dbReference type="GO" id="GO:0005576">
    <property type="term" value="C:extracellular region"/>
    <property type="evidence" value="ECO:0007669"/>
    <property type="project" value="UniProtKB-SubCell"/>
</dbReference>
<reference evidence="10" key="1">
    <citation type="journal article" date="2023" name="GigaByte">
        <title>Genome assembly of the bearded iris, Iris pallida Lam.</title>
        <authorList>
            <person name="Bruccoleri R.E."/>
            <person name="Oakeley E.J."/>
            <person name="Faust A.M.E."/>
            <person name="Altorfer M."/>
            <person name="Dessus-Babus S."/>
            <person name="Burckhardt D."/>
            <person name="Oertli M."/>
            <person name="Naumann U."/>
            <person name="Petersen F."/>
            <person name="Wong J."/>
        </authorList>
    </citation>
    <scope>NUCLEOTIDE SEQUENCE</scope>
    <source>
        <strain evidence="10">GSM-AAB239-AS_SAM_17_03QT</strain>
    </source>
</reference>
<dbReference type="FunFam" id="3.20.20.300:FF:000004">
    <property type="entry name" value="probable beta-D-xylosidase 7"/>
    <property type="match status" value="1"/>
</dbReference>
<evidence type="ECO:0000256" key="8">
    <source>
        <dbReference type="SAM" id="SignalP"/>
    </source>
</evidence>
<dbReference type="SUPFAM" id="SSF51445">
    <property type="entry name" value="(Trans)glycosidases"/>
    <property type="match status" value="1"/>
</dbReference>
<dbReference type="InterPro" id="IPR013783">
    <property type="entry name" value="Ig-like_fold"/>
</dbReference>
<dbReference type="FunFam" id="3.40.50.1700:FF:000001">
    <property type="entry name" value="probable beta-D-xylosidase 2"/>
    <property type="match status" value="1"/>
</dbReference>
<feature type="chain" id="PRO_5043377055" evidence="8">
    <location>
        <begin position="26"/>
        <end position="781"/>
    </location>
</feature>
<evidence type="ECO:0000313" key="11">
    <source>
        <dbReference type="Proteomes" id="UP001140949"/>
    </source>
</evidence>
<accession>A0AAX6HRC7</accession>
<reference evidence="10" key="2">
    <citation type="submission" date="2023-04" db="EMBL/GenBank/DDBJ databases">
        <authorList>
            <person name="Bruccoleri R.E."/>
            <person name="Oakeley E.J."/>
            <person name="Faust A.-M."/>
            <person name="Dessus-Babus S."/>
            <person name="Altorfer M."/>
            <person name="Burckhardt D."/>
            <person name="Oertli M."/>
            <person name="Naumann U."/>
            <person name="Petersen F."/>
            <person name="Wong J."/>
        </authorList>
    </citation>
    <scope>NUCLEOTIDE SEQUENCE</scope>
    <source>
        <strain evidence="10">GSM-AAB239-AS_SAM_17_03QT</strain>
        <tissue evidence="10">Leaf</tissue>
    </source>
</reference>
<organism evidence="10 11">
    <name type="scientific">Iris pallida</name>
    <name type="common">Sweet iris</name>
    <dbReference type="NCBI Taxonomy" id="29817"/>
    <lineage>
        <taxon>Eukaryota</taxon>
        <taxon>Viridiplantae</taxon>
        <taxon>Streptophyta</taxon>
        <taxon>Embryophyta</taxon>
        <taxon>Tracheophyta</taxon>
        <taxon>Spermatophyta</taxon>
        <taxon>Magnoliopsida</taxon>
        <taxon>Liliopsida</taxon>
        <taxon>Asparagales</taxon>
        <taxon>Iridaceae</taxon>
        <taxon>Iridoideae</taxon>
        <taxon>Irideae</taxon>
        <taxon>Iris</taxon>
    </lineage>
</organism>
<dbReference type="InterPro" id="IPR017853">
    <property type="entry name" value="GH"/>
</dbReference>
<protein>
    <submittedName>
        <fullName evidence="10">Beta-D-xylosidase 7</fullName>
    </submittedName>
</protein>
<dbReference type="InterPro" id="IPR026891">
    <property type="entry name" value="Fn3-like"/>
</dbReference>
<evidence type="ECO:0000256" key="5">
    <source>
        <dbReference type="ARBA" id="ARBA00022801"/>
    </source>
</evidence>
<dbReference type="Gene3D" id="3.40.50.1700">
    <property type="entry name" value="Glycoside hydrolase family 3 C-terminal domain"/>
    <property type="match status" value="1"/>
</dbReference>
<dbReference type="InterPro" id="IPR036881">
    <property type="entry name" value="Glyco_hydro_3_C_sf"/>
</dbReference>
<gene>
    <name evidence="10" type="ORF">M6B38_296275</name>
</gene>
<dbReference type="Gene3D" id="2.60.40.10">
    <property type="entry name" value="Immunoglobulins"/>
    <property type="match status" value="1"/>
</dbReference>
<dbReference type="EMBL" id="JANAVB010007199">
    <property type="protein sequence ID" value="KAJ6843368.1"/>
    <property type="molecule type" value="Genomic_DNA"/>
</dbReference>
<name>A0AAX6HRC7_IRIPA</name>
<dbReference type="GO" id="GO:0046556">
    <property type="term" value="F:alpha-L-arabinofuranosidase activity"/>
    <property type="evidence" value="ECO:0007669"/>
    <property type="project" value="TreeGrafter"/>
</dbReference>
<evidence type="ECO:0000256" key="1">
    <source>
        <dbReference type="ARBA" id="ARBA00004613"/>
    </source>
</evidence>
<dbReference type="GO" id="GO:0045493">
    <property type="term" value="P:xylan catabolic process"/>
    <property type="evidence" value="ECO:0007669"/>
    <property type="project" value="InterPro"/>
</dbReference>
<evidence type="ECO:0000256" key="3">
    <source>
        <dbReference type="ARBA" id="ARBA00022525"/>
    </source>
</evidence>
<evidence type="ECO:0000259" key="9">
    <source>
        <dbReference type="SMART" id="SM01217"/>
    </source>
</evidence>
<dbReference type="Pfam" id="PF01915">
    <property type="entry name" value="Glyco_hydro_3_C"/>
    <property type="match status" value="1"/>
</dbReference>